<keyword evidence="3" id="KW-1185">Reference proteome</keyword>
<feature type="compositionally biased region" description="Basic and acidic residues" evidence="1">
    <location>
        <begin position="46"/>
        <end position="61"/>
    </location>
</feature>
<evidence type="ECO:0000256" key="1">
    <source>
        <dbReference type="SAM" id="MobiDB-lite"/>
    </source>
</evidence>
<name>A0A6J8F234_MYTCO</name>
<evidence type="ECO:0000313" key="2">
    <source>
        <dbReference type="EMBL" id="CAC5426770.1"/>
    </source>
</evidence>
<feature type="compositionally biased region" description="Acidic residues" evidence="1">
    <location>
        <begin position="27"/>
        <end position="36"/>
    </location>
</feature>
<organism evidence="2 3">
    <name type="scientific">Mytilus coruscus</name>
    <name type="common">Sea mussel</name>
    <dbReference type="NCBI Taxonomy" id="42192"/>
    <lineage>
        <taxon>Eukaryota</taxon>
        <taxon>Metazoa</taxon>
        <taxon>Spiralia</taxon>
        <taxon>Lophotrochozoa</taxon>
        <taxon>Mollusca</taxon>
        <taxon>Bivalvia</taxon>
        <taxon>Autobranchia</taxon>
        <taxon>Pteriomorphia</taxon>
        <taxon>Mytilida</taxon>
        <taxon>Mytiloidea</taxon>
        <taxon>Mytilidae</taxon>
        <taxon>Mytilinae</taxon>
        <taxon>Mytilus</taxon>
    </lineage>
</organism>
<feature type="compositionally biased region" description="Basic and acidic residues" evidence="1">
    <location>
        <begin position="148"/>
        <end position="179"/>
    </location>
</feature>
<accession>A0A6J8F234</accession>
<reference evidence="2 3" key="1">
    <citation type="submission" date="2020-06" db="EMBL/GenBank/DDBJ databases">
        <authorList>
            <person name="Li R."/>
            <person name="Bekaert M."/>
        </authorList>
    </citation>
    <scope>NUCLEOTIDE SEQUENCE [LARGE SCALE GENOMIC DNA]</scope>
    <source>
        <strain evidence="3">wild</strain>
    </source>
</reference>
<protein>
    <submittedName>
        <fullName evidence="2">Uncharacterized protein</fullName>
    </submittedName>
</protein>
<feature type="compositionally biased region" description="Polar residues" evidence="1">
    <location>
        <begin position="182"/>
        <end position="193"/>
    </location>
</feature>
<dbReference type="Proteomes" id="UP000507470">
    <property type="component" value="Unassembled WGS sequence"/>
</dbReference>
<dbReference type="OrthoDB" id="6189346at2759"/>
<sequence>MGRRKSARSQEDKDKDYMSEMEMCESQYEDFDDEEINQPAANSQKRRSDGYEENNDKDKTGNIRIFTASSDNAILRLTTALDESSSSSRATGGLQPITEESAYIDQHTADRFKTRAPLEAEGQHILHERFVSRYNEDILSRPIKNAHSRKDENGNDRQRTRQHNGPEKDIFRRPERNIENLHYQNTRYQDFPD</sequence>
<dbReference type="AlphaFoldDB" id="A0A6J8F234"/>
<feature type="region of interest" description="Disordered" evidence="1">
    <location>
        <begin position="83"/>
        <end position="102"/>
    </location>
</feature>
<evidence type="ECO:0000313" key="3">
    <source>
        <dbReference type="Proteomes" id="UP000507470"/>
    </source>
</evidence>
<feature type="region of interest" description="Disordered" evidence="1">
    <location>
        <begin position="141"/>
        <end position="193"/>
    </location>
</feature>
<feature type="region of interest" description="Disordered" evidence="1">
    <location>
        <begin position="1"/>
        <end position="64"/>
    </location>
</feature>
<proteinExistence type="predicted"/>
<feature type="compositionally biased region" description="Basic and acidic residues" evidence="1">
    <location>
        <begin position="8"/>
        <end position="18"/>
    </location>
</feature>
<gene>
    <name evidence="2" type="ORF">MCOR_58450</name>
</gene>
<dbReference type="EMBL" id="CACVKT020010456">
    <property type="protein sequence ID" value="CAC5426770.1"/>
    <property type="molecule type" value="Genomic_DNA"/>
</dbReference>